<evidence type="ECO:0000313" key="2">
    <source>
        <dbReference type="EMBL" id="GAA5146240.1"/>
    </source>
</evidence>
<accession>A0ABP9PGJ3</accession>
<keyword evidence="1" id="KW-0472">Membrane</keyword>
<keyword evidence="3" id="KW-1185">Reference proteome</keyword>
<proteinExistence type="predicted"/>
<dbReference type="EMBL" id="BAABKG010000002">
    <property type="protein sequence ID" value="GAA5146240.1"/>
    <property type="molecule type" value="Genomic_DNA"/>
</dbReference>
<organism evidence="2 3">
    <name type="scientific">Nocardioides marinquilinus</name>
    <dbReference type="NCBI Taxonomy" id="1210400"/>
    <lineage>
        <taxon>Bacteria</taxon>
        <taxon>Bacillati</taxon>
        <taxon>Actinomycetota</taxon>
        <taxon>Actinomycetes</taxon>
        <taxon>Propionibacteriales</taxon>
        <taxon>Nocardioidaceae</taxon>
        <taxon>Nocardioides</taxon>
    </lineage>
</organism>
<sequence length="58" mass="6129">MIVLVVGVLVALLGLFLLRRAQARQRSRLDTANNLVSGVVVIVIGAAMVLFGLLELVG</sequence>
<protein>
    <recommendedName>
        <fullName evidence="4">LPXTG cell wall anchor domain-containing protein</fullName>
    </recommendedName>
</protein>
<reference evidence="3" key="1">
    <citation type="journal article" date="2019" name="Int. J. Syst. Evol. Microbiol.">
        <title>The Global Catalogue of Microorganisms (GCM) 10K type strain sequencing project: providing services to taxonomists for standard genome sequencing and annotation.</title>
        <authorList>
            <consortium name="The Broad Institute Genomics Platform"/>
            <consortium name="The Broad Institute Genome Sequencing Center for Infectious Disease"/>
            <person name="Wu L."/>
            <person name="Ma J."/>
        </authorList>
    </citation>
    <scope>NUCLEOTIDE SEQUENCE [LARGE SCALE GENOMIC DNA]</scope>
    <source>
        <strain evidence="3">JCM 18459</strain>
    </source>
</reference>
<dbReference type="Proteomes" id="UP001500221">
    <property type="component" value="Unassembled WGS sequence"/>
</dbReference>
<keyword evidence="1" id="KW-1133">Transmembrane helix</keyword>
<dbReference type="RefSeq" id="WP_345456912.1">
    <property type="nucleotide sequence ID" value="NZ_BAABKG010000002.1"/>
</dbReference>
<name>A0ABP9PGJ3_9ACTN</name>
<gene>
    <name evidence="2" type="ORF">GCM10023340_16870</name>
</gene>
<feature type="transmembrane region" description="Helical" evidence="1">
    <location>
        <begin position="39"/>
        <end position="57"/>
    </location>
</feature>
<keyword evidence="1" id="KW-0812">Transmembrane</keyword>
<comment type="caution">
    <text evidence="2">The sequence shown here is derived from an EMBL/GenBank/DDBJ whole genome shotgun (WGS) entry which is preliminary data.</text>
</comment>
<evidence type="ECO:0008006" key="4">
    <source>
        <dbReference type="Google" id="ProtNLM"/>
    </source>
</evidence>
<evidence type="ECO:0000313" key="3">
    <source>
        <dbReference type="Proteomes" id="UP001500221"/>
    </source>
</evidence>
<evidence type="ECO:0000256" key="1">
    <source>
        <dbReference type="SAM" id="Phobius"/>
    </source>
</evidence>